<dbReference type="EMBL" id="AYXT01000010">
    <property type="protein sequence ID" value="ETF01913.1"/>
    <property type="molecule type" value="Genomic_DNA"/>
</dbReference>
<evidence type="ECO:0000256" key="4">
    <source>
        <dbReference type="ARBA" id="ARBA00022801"/>
    </source>
</evidence>
<keyword evidence="14" id="KW-1185">Reference proteome</keyword>
<dbReference type="PANTHER" id="PTHR43660:SF1">
    <property type="entry name" value="DIPEPTIDYL CARBOXYPEPTIDASE"/>
    <property type="match status" value="1"/>
</dbReference>
<dbReference type="InterPro" id="IPR001567">
    <property type="entry name" value="Pept_M3A_M3B_dom"/>
</dbReference>
<name>V8QRD4_9BURK</name>
<proteinExistence type="inferred from homology"/>
<feature type="domain" description="Peptidase M3A/M3B catalytic" evidence="11">
    <location>
        <begin position="253"/>
        <end position="708"/>
    </location>
</feature>
<gene>
    <name evidence="13" type="ORF">W822_14180</name>
</gene>
<dbReference type="Pfam" id="PF19310">
    <property type="entry name" value="TOP_N"/>
    <property type="match status" value="1"/>
</dbReference>
<evidence type="ECO:0000313" key="13">
    <source>
        <dbReference type="EMBL" id="ETF01913.1"/>
    </source>
</evidence>
<evidence type="ECO:0000256" key="9">
    <source>
        <dbReference type="RuleBase" id="RU003435"/>
    </source>
</evidence>
<dbReference type="PATRIC" id="fig|1424334.3.peg.2848"/>
<dbReference type="GO" id="GO:0005829">
    <property type="term" value="C:cytosol"/>
    <property type="evidence" value="ECO:0007669"/>
    <property type="project" value="UniProtKB-ARBA"/>
</dbReference>
<comment type="similarity">
    <text evidence="1 9">Belongs to the peptidase M3 family.</text>
</comment>
<comment type="catalytic activity">
    <reaction evidence="7">
        <text>Hydrolysis of oligopeptides, with broad specificity. Gly or Ala commonly occur as P1 or P1' residues, but more distant residues are also important, as is shown by the fact that Z-Gly-Pro-Gly-|-Gly-Pro-Ala is cleaved, but not Z-(Gly)(5).</text>
        <dbReference type="EC" id="3.4.24.70"/>
    </reaction>
</comment>
<dbReference type="InterPro" id="IPR034005">
    <property type="entry name" value="M3A_DCP"/>
</dbReference>
<feature type="compositionally biased region" description="Polar residues" evidence="10">
    <location>
        <begin position="226"/>
        <end position="235"/>
    </location>
</feature>
<evidence type="ECO:0000313" key="14">
    <source>
        <dbReference type="Proteomes" id="UP000018733"/>
    </source>
</evidence>
<evidence type="ECO:0000256" key="2">
    <source>
        <dbReference type="ARBA" id="ARBA00022670"/>
    </source>
</evidence>
<feature type="compositionally biased region" description="Basic and acidic residues" evidence="10">
    <location>
        <begin position="211"/>
        <end position="225"/>
    </location>
</feature>
<dbReference type="EC" id="3.4.24.70" evidence="8"/>
<accession>V8QRD4</accession>
<dbReference type="CDD" id="cd06456">
    <property type="entry name" value="M3A_DCP"/>
    <property type="match status" value="1"/>
</dbReference>
<keyword evidence="5 9" id="KW-0862">Zinc</keyword>
<keyword evidence="3 9" id="KW-0479">Metal-binding</keyword>
<keyword evidence="6 9" id="KW-0482">Metalloprotease</keyword>
<organism evidence="13 14">
    <name type="scientific">Advenella kashmirensis W13003</name>
    <dbReference type="NCBI Taxonomy" id="1424334"/>
    <lineage>
        <taxon>Bacteria</taxon>
        <taxon>Pseudomonadati</taxon>
        <taxon>Pseudomonadota</taxon>
        <taxon>Betaproteobacteria</taxon>
        <taxon>Burkholderiales</taxon>
        <taxon>Alcaligenaceae</taxon>
    </lineage>
</organism>
<feature type="domain" description="Oligopeptidase A N-terminal" evidence="12">
    <location>
        <begin position="33"/>
        <end position="155"/>
    </location>
</feature>
<dbReference type="InterPro" id="IPR024080">
    <property type="entry name" value="Neurolysin/TOP_N"/>
</dbReference>
<evidence type="ECO:0000256" key="8">
    <source>
        <dbReference type="ARBA" id="ARBA00026100"/>
    </source>
</evidence>
<dbReference type="Proteomes" id="UP000018733">
    <property type="component" value="Unassembled WGS sequence"/>
</dbReference>
<dbReference type="SUPFAM" id="SSF55486">
    <property type="entry name" value="Metalloproteases ('zincins'), catalytic domain"/>
    <property type="match status" value="1"/>
</dbReference>
<evidence type="ECO:0000256" key="10">
    <source>
        <dbReference type="SAM" id="MobiDB-lite"/>
    </source>
</evidence>
<dbReference type="STRING" id="1424334.W822_14180"/>
<evidence type="ECO:0000259" key="12">
    <source>
        <dbReference type="Pfam" id="PF19310"/>
    </source>
</evidence>
<dbReference type="InterPro" id="IPR045090">
    <property type="entry name" value="Pept_M3A_M3B"/>
</dbReference>
<dbReference type="Gene3D" id="3.40.390.10">
    <property type="entry name" value="Collagenase (Catalytic Domain)"/>
    <property type="match status" value="1"/>
</dbReference>
<evidence type="ECO:0000256" key="7">
    <source>
        <dbReference type="ARBA" id="ARBA00024603"/>
    </source>
</evidence>
<sequence>MTETACGNPLLAPITELIDYASIRPEHIEPAIGQLLAETRQGIETLVSAEREPDWDNFIEPMETLSSRLWRAWSVAGHLNSVINTATLREAYNAMLPVITEFSSWIGLNHDLFKRYQAVSESAAFAHYTPTRKRIIELALRDFRLSGVELEGQKRERYAQLNEEIALTSQKFSENALDAMDNWHYQVDDAAMLEGLPQDVIDAAAQAARDAAAETEKPAGHEHTQGTDNTQTAGNTLNPGWRFTLKMPCYLPVMQYAKNPTLREALYRGYATLASELGDVQYDNSAVIEKLLALRLEDAQLLDYGNFAQMRLQTRMAQSADEVITFLRDLAAKARPFAQADVAALREFAAKELGMNELQPWDYTYVSEQLRQARYAYSDEEVRQYLTEANVMNGLFGVIRTLFDIELVPFDAPVWHADVRVFEVREQGRSIGFLYTDLYARKGKQSGAWVDSERSRHVTDTLNIMPVVYLNCNFSRPQGDKPALLTHDDVITLFHESGHALHALLSKVDEPAASPFASVEWDAIELPSQFMENFTWEWPVFRSMAIHWQTGKQMDKALFDRLLSAKNFQSGMQMVRQIEFSLFDMLIHTREKPLSITAVMEILTQVRQEVSVIMPPSWNRFAHNFSHLFAGGYGAGYYSYKWAEVLSADAYSLFEEQADETHGTLSPQIGQSFKDNILAVGGSRPAAESFEAFRGRGPSPEALLRHSGLIADATA</sequence>
<feature type="region of interest" description="Disordered" evidence="10">
    <location>
        <begin position="209"/>
        <end position="235"/>
    </location>
</feature>
<dbReference type="GO" id="GO:0006508">
    <property type="term" value="P:proteolysis"/>
    <property type="evidence" value="ECO:0007669"/>
    <property type="project" value="UniProtKB-KW"/>
</dbReference>
<dbReference type="Pfam" id="PF01432">
    <property type="entry name" value="Peptidase_M3"/>
    <property type="match status" value="1"/>
</dbReference>
<dbReference type="Gene3D" id="1.10.1370.10">
    <property type="entry name" value="Neurolysin, domain 3"/>
    <property type="match status" value="1"/>
</dbReference>
<comment type="cofactor">
    <cofactor evidence="9">
        <name>Zn(2+)</name>
        <dbReference type="ChEBI" id="CHEBI:29105"/>
    </cofactor>
    <text evidence="9">Binds 1 zinc ion.</text>
</comment>
<evidence type="ECO:0000256" key="3">
    <source>
        <dbReference type="ARBA" id="ARBA00022723"/>
    </source>
</evidence>
<dbReference type="GO" id="GO:0004222">
    <property type="term" value="F:metalloendopeptidase activity"/>
    <property type="evidence" value="ECO:0007669"/>
    <property type="project" value="UniProtKB-EC"/>
</dbReference>
<dbReference type="FunFam" id="3.40.390.10:FF:000009">
    <property type="entry name" value="Oligopeptidase A"/>
    <property type="match status" value="1"/>
</dbReference>
<dbReference type="AlphaFoldDB" id="V8QRD4"/>
<dbReference type="OrthoDB" id="9773538at2"/>
<comment type="caution">
    <text evidence="13">The sequence shown here is derived from an EMBL/GenBank/DDBJ whole genome shotgun (WGS) entry which is preliminary data.</text>
</comment>
<keyword evidence="4 9" id="KW-0378">Hydrolase</keyword>
<reference evidence="13 14" key="1">
    <citation type="journal article" date="2014" name="Genome Announc.">
        <title>Draft Genome Sequence of Advenella kashmirensis Strain W13003, a Polycyclic Aromatic Hydrocarbon-Degrading Bacterium.</title>
        <authorList>
            <person name="Wang X."/>
            <person name="Jin D."/>
            <person name="Zhou L."/>
            <person name="Wu L."/>
            <person name="An W."/>
            <person name="Zhao L."/>
        </authorList>
    </citation>
    <scope>NUCLEOTIDE SEQUENCE [LARGE SCALE GENOMIC DNA]</scope>
    <source>
        <strain evidence="13 14">W13003</strain>
    </source>
</reference>
<evidence type="ECO:0000259" key="11">
    <source>
        <dbReference type="Pfam" id="PF01432"/>
    </source>
</evidence>
<dbReference type="eggNOG" id="COG0339">
    <property type="taxonomic scope" value="Bacteria"/>
</dbReference>
<protein>
    <recommendedName>
        <fullName evidence="8">oligopeptidase A</fullName>
        <ecNumber evidence="8">3.4.24.70</ecNumber>
    </recommendedName>
</protein>
<dbReference type="InterPro" id="IPR024079">
    <property type="entry name" value="MetalloPept_cat_dom_sf"/>
</dbReference>
<dbReference type="GO" id="GO:0046872">
    <property type="term" value="F:metal ion binding"/>
    <property type="evidence" value="ECO:0007669"/>
    <property type="project" value="UniProtKB-UniRule"/>
</dbReference>
<evidence type="ECO:0000256" key="6">
    <source>
        <dbReference type="ARBA" id="ARBA00023049"/>
    </source>
</evidence>
<evidence type="ECO:0000256" key="5">
    <source>
        <dbReference type="ARBA" id="ARBA00022833"/>
    </source>
</evidence>
<dbReference type="InterPro" id="IPR024077">
    <property type="entry name" value="Neurolysin/TOP_dom2"/>
</dbReference>
<keyword evidence="2 9" id="KW-0645">Protease</keyword>
<dbReference type="PANTHER" id="PTHR43660">
    <property type="entry name" value="DIPEPTIDYL CARBOXYPEPTIDASE"/>
    <property type="match status" value="1"/>
</dbReference>
<dbReference type="InterPro" id="IPR045666">
    <property type="entry name" value="OpdA_N"/>
</dbReference>
<dbReference type="Gene3D" id="1.20.1050.40">
    <property type="entry name" value="Endopeptidase. Chain P, domain 1"/>
    <property type="match status" value="1"/>
</dbReference>
<evidence type="ECO:0000256" key="1">
    <source>
        <dbReference type="ARBA" id="ARBA00006040"/>
    </source>
</evidence>
<dbReference type="HOGENOM" id="CLU_001805_4_1_4"/>